<evidence type="ECO:0000256" key="8">
    <source>
        <dbReference type="ARBA" id="ARBA00022679"/>
    </source>
</evidence>
<dbReference type="FunFam" id="2.40.30.20:FF:000004">
    <property type="entry name" value="Riboflavin synthase, alpha subunit"/>
    <property type="match status" value="1"/>
</dbReference>
<dbReference type="InterPro" id="IPR017938">
    <property type="entry name" value="Riboflavin_synthase-like_b-brl"/>
</dbReference>
<protein>
    <recommendedName>
        <fullName evidence="6 10">Riboflavin synthase</fullName>
        <ecNumber evidence="5 10">2.5.1.9</ecNumber>
    </recommendedName>
</protein>
<dbReference type="RefSeq" id="WP_109614439.1">
    <property type="nucleotide sequence ID" value="NZ_QGGG01000018.1"/>
</dbReference>
<feature type="binding site" evidence="11">
    <location>
        <begin position="149"/>
        <end position="151"/>
    </location>
    <ligand>
        <name>2,4-dihydroxypteridine</name>
        <dbReference type="ChEBI" id="CHEBI:16489"/>
        <label>1</label>
    </ligand>
</feature>
<evidence type="ECO:0000256" key="2">
    <source>
        <dbReference type="ARBA" id="ARBA00002803"/>
    </source>
</evidence>
<dbReference type="STRING" id="1192868.GCA_000304395_04124"/>
<comment type="catalytic activity">
    <reaction evidence="1">
        <text>2 6,7-dimethyl-8-(1-D-ribityl)lumazine + H(+) = 5-amino-6-(D-ribitylamino)uracil + riboflavin</text>
        <dbReference type="Rhea" id="RHEA:20772"/>
        <dbReference type="ChEBI" id="CHEBI:15378"/>
        <dbReference type="ChEBI" id="CHEBI:15934"/>
        <dbReference type="ChEBI" id="CHEBI:57986"/>
        <dbReference type="ChEBI" id="CHEBI:58201"/>
        <dbReference type="EC" id="2.5.1.9"/>
    </reaction>
</comment>
<organism evidence="14 15">
    <name type="scientific">Pseudaminobacter salicylatoxidans</name>
    <dbReference type="NCBI Taxonomy" id="93369"/>
    <lineage>
        <taxon>Bacteria</taxon>
        <taxon>Pseudomonadati</taxon>
        <taxon>Pseudomonadota</taxon>
        <taxon>Alphaproteobacteria</taxon>
        <taxon>Hyphomicrobiales</taxon>
        <taxon>Phyllobacteriaceae</taxon>
        <taxon>Pseudaminobacter</taxon>
    </lineage>
</organism>
<feature type="domain" description="Lumazine-binding" evidence="13">
    <location>
        <begin position="1"/>
        <end position="101"/>
    </location>
</feature>
<dbReference type="NCBIfam" id="NF006767">
    <property type="entry name" value="PRK09289.1"/>
    <property type="match status" value="1"/>
</dbReference>
<proteinExistence type="predicted"/>
<dbReference type="PANTHER" id="PTHR21098:SF12">
    <property type="entry name" value="RIBOFLAVIN SYNTHASE"/>
    <property type="match status" value="1"/>
</dbReference>
<evidence type="ECO:0000313" key="15">
    <source>
        <dbReference type="Proteomes" id="UP000245396"/>
    </source>
</evidence>
<dbReference type="CDD" id="cd00402">
    <property type="entry name" value="Riboflavin_synthase_like"/>
    <property type="match status" value="1"/>
</dbReference>
<evidence type="ECO:0000256" key="9">
    <source>
        <dbReference type="ARBA" id="ARBA00022737"/>
    </source>
</evidence>
<dbReference type="AlphaFoldDB" id="A0A316BST8"/>
<evidence type="ECO:0000256" key="5">
    <source>
        <dbReference type="ARBA" id="ARBA00012827"/>
    </source>
</evidence>
<evidence type="ECO:0000256" key="7">
    <source>
        <dbReference type="ARBA" id="ARBA00022619"/>
    </source>
</evidence>
<comment type="caution">
    <text evidence="14">The sequence shown here is derived from an EMBL/GenBank/DDBJ whole genome shotgun (WGS) entry which is preliminary data.</text>
</comment>
<keyword evidence="9" id="KW-0677">Repeat</keyword>
<evidence type="ECO:0000256" key="3">
    <source>
        <dbReference type="ARBA" id="ARBA00004887"/>
    </source>
</evidence>
<dbReference type="Proteomes" id="UP000245396">
    <property type="component" value="Unassembled WGS sequence"/>
</dbReference>
<evidence type="ECO:0000259" key="13">
    <source>
        <dbReference type="PROSITE" id="PS51177"/>
    </source>
</evidence>
<feature type="repeat" description="Lumazine-binding" evidence="12">
    <location>
        <begin position="1"/>
        <end position="101"/>
    </location>
</feature>
<accession>A0A316BST8</accession>
<dbReference type="GO" id="GO:0009231">
    <property type="term" value="P:riboflavin biosynthetic process"/>
    <property type="evidence" value="ECO:0007669"/>
    <property type="project" value="UniProtKB-KW"/>
</dbReference>
<dbReference type="InterPro" id="IPR026017">
    <property type="entry name" value="Lumazine-bd_dom"/>
</dbReference>
<keyword evidence="8" id="KW-0808">Transferase</keyword>
<dbReference type="InterPro" id="IPR023366">
    <property type="entry name" value="ATP_synth_asu-like_sf"/>
</dbReference>
<evidence type="ECO:0000256" key="10">
    <source>
        <dbReference type="NCBIfam" id="TIGR00187"/>
    </source>
</evidence>
<dbReference type="SUPFAM" id="SSF63380">
    <property type="entry name" value="Riboflavin synthase domain-like"/>
    <property type="match status" value="2"/>
</dbReference>
<sequence length="204" mass="22011">MFTGIVTDIGSVASVSPLREGVRLRIDTVYDPRTIAIGASIACSGVCLTVVALPEAESNSRWFEVEAWEEALRLTTASSWKAGSRLNLERALKVGDELGGHIVSGHVDGMAEIVVRKDEGDAVRFTLEAPREFAKFIAPKGSVALDGTSLTVNKVDGTRFDVLLIHHSLQVTTWGERKVGDKVNLEVDTMARYAARLSEAAEAT</sequence>
<comment type="pathway">
    <text evidence="3">Cofactor biosynthesis; riboflavin biosynthesis; riboflavin from 2-hydroxy-3-oxobutyl phosphate and 5-amino-6-(D-ribitylamino)uracil: step 2/2.</text>
</comment>
<dbReference type="Gene3D" id="2.40.30.20">
    <property type="match status" value="2"/>
</dbReference>
<feature type="binding site" evidence="11">
    <location>
        <begin position="66"/>
        <end position="68"/>
    </location>
    <ligand>
        <name>2,4-dihydroxypteridine</name>
        <dbReference type="ChEBI" id="CHEBI:16489"/>
        <label>2</label>
        <note>ligand shared between two trimeric partners</note>
    </ligand>
</feature>
<comment type="function">
    <text evidence="2">Catalyzes the dismutation of two molecules of 6,7-dimethyl-8-ribityllumazine, resulting in the formation of riboflavin and 5-amino-6-(D-ribitylamino)uracil.</text>
</comment>
<evidence type="ECO:0000256" key="11">
    <source>
        <dbReference type="PIRSR" id="PIRSR000498-1"/>
    </source>
</evidence>
<dbReference type="PIRSF" id="PIRSF000498">
    <property type="entry name" value="Riboflavin_syn_A"/>
    <property type="match status" value="1"/>
</dbReference>
<dbReference type="GO" id="GO:0004746">
    <property type="term" value="F:riboflavin synthase activity"/>
    <property type="evidence" value="ECO:0007669"/>
    <property type="project" value="UniProtKB-UniRule"/>
</dbReference>
<reference evidence="14 15" key="1">
    <citation type="submission" date="2018-05" db="EMBL/GenBank/DDBJ databases">
        <title>Genomic Encyclopedia of Type Strains, Phase IV (KMG-IV): sequencing the most valuable type-strain genomes for metagenomic binning, comparative biology and taxonomic classification.</title>
        <authorList>
            <person name="Goeker M."/>
        </authorList>
    </citation>
    <scope>NUCLEOTIDE SEQUENCE [LARGE SCALE GENOMIC DNA]</scope>
    <source>
        <strain evidence="14 15">DSM 6986</strain>
    </source>
</reference>
<evidence type="ECO:0000256" key="6">
    <source>
        <dbReference type="ARBA" id="ARBA00013950"/>
    </source>
</evidence>
<feature type="binding site" evidence="11">
    <location>
        <begin position="163"/>
        <end position="168"/>
    </location>
    <ligand>
        <name>2,4-dihydroxypteridine</name>
        <dbReference type="ChEBI" id="CHEBI:16489"/>
        <label>1</label>
    </ligand>
</feature>
<dbReference type="OrthoDB" id="9788537at2"/>
<keyword evidence="15" id="KW-1185">Reference proteome</keyword>
<dbReference type="FunFam" id="2.40.30.20:FF:000003">
    <property type="entry name" value="Riboflavin synthase, alpha subunit"/>
    <property type="match status" value="1"/>
</dbReference>
<feature type="repeat" description="Lumazine-binding" evidence="12">
    <location>
        <begin position="102"/>
        <end position="198"/>
    </location>
</feature>
<dbReference type="Pfam" id="PF00677">
    <property type="entry name" value="Lum_binding"/>
    <property type="match status" value="2"/>
</dbReference>
<evidence type="ECO:0000256" key="4">
    <source>
        <dbReference type="ARBA" id="ARBA00011233"/>
    </source>
</evidence>
<name>A0A316BST8_PSESE</name>
<gene>
    <name evidence="14" type="ORF">C7441_11860</name>
</gene>
<evidence type="ECO:0000256" key="12">
    <source>
        <dbReference type="PROSITE-ProRule" id="PRU00524"/>
    </source>
</evidence>
<dbReference type="InterPro" id="IPR001783">
    <property type="entry name" value="Lumazine-bd"/>
</dbReference>
<dbReference type="PROSITE" id="PS51177">
    <property type="entry name" value="LUMAZINE_BIND"/>
    <property type="match status" value="2"/>
</dbReference>
<dbReference type="EC" id="2.5.1.9" evidence="5 10"/>
<feature type="binding site" description="in other chain" evidence="11">
    <location>
        <position position="140"/>
    </location>
    <ligand>
        <name>2,4-dihydroxypteridine</name>
        <dbReference type="ChEBI" id="CHEBI:16489"/>
        <label>2</label>
        <note>ligand shared between two trimeric partners</note>
    </ligand>
</feature>
<dbReference type="NCBIfam" id="TIGR00187">
    <property type="entry name" value="ribE"/>
    <property type="match status" value="1"/>
</dbReference>
<dbReference type="EMBL" id="QGGG01000018">
    <property type="protein sequence ID" value="PWJ76948.1"/>
    <property type="molecule type" value="Genomic_DNA"/>
</dbReference>
<feature type="binding site" evidence="11">
    <location>
        <begin position="105"/>
        <end position="107"/>
    </location>
    <ligand>
        <name>2,4-dihydroxypteridine</name>
        <dbReference type="ChEBI" id="CHEBI:16489"/>
        <label>2</label>
        <note>ligand shared between two trimeric partners</note>
    </ligand>
</feature>
<comment type="subunit">
    <text evidence="4">Homotrimer.</text>
</comment>
<evidence type="ECO:0000256" key="1">
    <source>
        <dbReference type="ARBA" id="ARBA00000968"/>
    </source>
</evidence>
<feature type="binding site" evidence="11">
    <location>
        <begin position="4"/>
        <end position="6"/>
    </location>
    <ligand>
        <name>2,4-dihydroxypteridine</name>
        <dbReference type="ChEBI" id="CHEBI:16489"/>
        <label>1</label>
    </ligand>
</feature>
<dbReference type="PANTHER" id="PTHR21098">
    <property type="entry name" value="RIBOFLAVIN SYNTHASE ALPHA CHAIN"/>
    <property type="match status" value="1"/>
</dbReference>
<feature type="domain" description="Lumazine-binding" evidence="13">
    <location>
        <begin position="102"/>
        <end position="198"/>
    </location>
</feature>
<keyword evidence="7" id="KW-0686">Riboflavin biosynthesis</keyword>
<evidence type="ECO:0000313" key="14">
    <source>
        <dbReference type="EMBL" id="PWJ76948.1"/>
    </source>
</evidence>
<feature type="binding site" evidence="11">
    <location>
        <begin position="47"/>
        <end position="49"/>
    </location>
    <ligand>
        <name>2,4-dihydroxypteridine</name>
        <dbReference type="ChEBI" id="CHEBI:16489"/>
        <label>2</label>
        <note>ligand shared between two trimeric partners</note>
    </ligand>
</feature>